<keyword evidence="1" id="KW-0472">Membrane</keyword>
<keyword evidence="3" id="KW-1185">Reference proteome</keyword>
<feature type="transmembrane region" description="Helical" evidence="1">
    <location>
        <begin position="66"/>
        <end position="86"/>
    </location>
</feature>
<dbReference type="EMBL" id="JACHGT010000007">
    <property type="protein sequence ID" value="MBB6035851.1"/>
    <property type="molecule type" value="Genomic_DNA"/>
</dbReference>
<dbReference type="AlphaFoldDB" id="A0A841FEW8"/>
<gene>
    <name evidence="2" type="ORF">HNR73_003715</name>
</gene>
<keyword evidence="1" id="KW-1133">Transmembrane helix</keyword>
<evidence type="ECO:0000313" key="2">
    <source>
        <dbReference type="EMBL" id="MBB6035851.1"/>
    </source>
</evidence>
<comment type="caution">
    <text evidence="2">The sequence shown here is derived from an EMBL/GenBank/DDBJ whole genome shotgun (WGS) entry which is preliminary data.</text>
</comment>
<name>A0A841FEW8_9ACTN</name>
<protein>
    <submittedName>
        <fullName evidence="2">Uncharacterized protein</fullName>
    </submittedName>
</protein>
<evidence type="ECO:0000313" key="3">
    <source>
        <dbReference type="Proteomes" id="UP000548476"/>
    </source>
</evidence>
<dbReference type="Proteomes" id="UP000548476">
    <property type="component" value="Unassembled WGS sequence"/>
</dbReference>
<sequence length="126" mass="12753">MTATRTPRLLFLLAVILGLGWMHTIGSHGHHDAGSGNPHVMTVAAVHDSAPGTAGISVPADENGPSVAMCLAILAAAVVLAALIAVRVRRAGAGFPGRRDPVATGHGPPRLIPPGLLIASSTVLRI</sequence>
<proteinExistence type="predicted"/>
<keyword evidence="1" id="KW-0812">Transmembrane</keyword>
<evidence type="ECO:0000256" key="1">
    <source>
        <dbReference type="SAM" id="Phobius"/>
    </source>
</evidence>
<dbReference type="RefSeq" id="WP_184788681.1">
    <property type="nucleotide sequence ID" value="NZ_BONT01000116.1"/>
</dbReference>
<accession>A0A841FEW8</accession>
<reference evidence="2 3" key="1">
    <citation type="submission" date="2020-08" db="EMBL/GenBank/DDBJ databases">
        <title>Genomic Encyclopedia of Type Strains, Phase IV (KMG-IV): sequencing the most valuable type-strain genomes for metagenomic binning, comparative biology and taxonomic classification.</title>
        <authorList>
            <person name="Goeker M."/>
        </authorList>
    </citation>
    <scope>NUCLEOTIDE SEQUENCE [LARGE SCALE GENOMIC DNA]</scope>
    <source>
        <strain evidence="2 3">YIM 65646</strain>
    </source>
</reference>
<organism evidence="2 3">
    <name type="scientific">Phytomonospora endophytica</name>
    <dbReference type="NCBI Taxonomy" id="714109"/>
    <lineage>
        <taxon>Bacteria</taxon>
        <taxon>Bacillati</taxon>
        <taxon>Actinomycetota</taxon>
        <taxon>Actinomycetes</taxon>
        <taxon>Micromonosporales</taxon>
        <taxon>Micromonosporaceae</taxon>
        <taxon>Phytomonospora</taxon>
    </lineage>
</organism>